<accession>A0A916U804</accession>
<evidence type="ECO:0000256" key="1">
    <source>
        <dbReference type="SAM" id="MobiDB-lite"/>
    </source>
</evidence>
<sequence>MPALPPDSWHGGGNPQPQLPPAAPAATGARSVRRRRSGRLGLLAALAPLAVALMPAAARADLRLCNMTNSRLGVALGYRDAQGWVTEGWWNLSARGCETMLRGQLAARFYYIYAVDYDRGGEWSGKAFMCTRDREFSVRGIDNCLARGFDRNGFFEVDTGEQKSWTVQLTDSPRLREAPK</sequence>
<organism evidence="3 4">
    <name type="scientific">Chelatococcus reniformis</name>
    <dbReference type="NCBI Taxonomy" id="1494448"/>
    <lineage>
        <taxon>Bacteria</taxon>
        <taxon>Pseudomonadati</taxon>
        <taxon>Pseudomonadota</taxon>
        <taxon>Alphaproteobacteria</taxon>
        <taxon>Hyphomicrobiales</taxon>
        <taxon>Chelatococcaceae</taxon>
        <taxon>Chelatococcus</taxon>
    </lineage>
</organism>
<protein>
    <recommendedName>
        <fullName evidence="5">DUF1036 domain-containing protein</fullName>
    </recommendedName>
</protein>
<dbReference type="InterPro" id="IPR009380">
    <property type="entry name" value="DUF1036"/>
</dbReference>
<keyword evidence="4" id="KW-1185">Reference proteome</keyword>
<comment type="caution">
    <text evidence="3">The sequence shown here is derived from an EMBL/GenBank/DDBJ whole genome shotgun (WGS) entry which is preliminary data.</text>
</comment>
<dbReference type="Proteomes" id="UP000637002">
    <property type="component" value="Unassembled WGS sequence"/>
</dbReference>
<keyword evidence="2" id="KW-0812">Transmembrane</keyword>
<feature type="transmembrane region" description="Helical" evidence="2">
    <location>
        <begin position="40"/>
        <end position="58"/>
    </location>
</feature>
<reference evidence="3" key="2">
    <citation type="submission" date="2020-09" db="EMBL/GenBank/DDBJ databases">
        <authorList>
            <person name="Sun Q."/>
            <person name="Zhou Y."/>
        </authorList>
    </citation>
    <scope>NUCLEOTIDE SEQUENCE</scope>
    <source>
        <strain evidence="3">CGMCC 1.12919</strain>
    </source>
</reference>
<reference evidence="3" key="1">
    <citation type="journal article" date="2014" name="Int. J. Syst. Evol. Microbiol.">
        <title>Complete genome sequence of Corynebacterium casei LMG S-19264T (=DSM 44701T), isolated from a smear-ripened cheese.</title>
        <authorList>
            <consortium name="US DOE Joint Genome Institute (JGI-PGF)"/>
            <person name="Walter F."/>
            <person name="Albersmeier A."/>
            <person name="Kalinowski J."/>
            <person name="Ruckert C."/>
        </authorList>
    </citation>
    <scope>NUCLEOTIDE SEQUENCE</scope>
    <source>
        <strain evidence="3">CGMCC 1.12919</strain>
    </source>
</reference>
<name>A0A916U804_9HYPH</name>
<keyword evidence="2" id="KW-0472">Membrane</keyword>
<proteinExistence type="predicted"/>
<evidence type="ECO:0000313" key="3">
    <source>
        <dbReference type="EMBL" id="GGC63972.1"/>
    </source>
</evidence>
<keyword evidence="2" id="KW-1133">Transmembrane helix</keyword>
<feature type="region of interest" description="Disordered" evidence="1">
    <location>
        <begin position="1"/>
        <end position="30"/>
    </location>
</feature>
<evidence type="ECO:0008006" key="5">
    <source>
        <dbReference type="Google" id="ProtNLM"/>
    </source>
</evidence>
<evidence type="ECO:0000256" key="2">
    <source>
        <dbReference type="SAM" id="Phobius"/>
    </source>
</evidence>
<evidence type="ECO:0000313" key="4">
    <source>
        <dbReference type="Proteomes" id="UP000637002"/>
    </source>
</evidence>
<gene>
    <name evidence="3" type="ORF">GCM10010994_23220</name>
</gene>
<dbReference type="EMBL" id="BMGG01000004">
    <property type="protein sequence ID" value="GGC63972.1"/>
    <property type="molecule type" value="Genomic_DNA"/>
</dbReference>
<dbReference type="Pfam" id="PF06282">
    <property type="entry name" value="DUF1036"/>
    <property type="match status" value="1"/>
</dbReference>
<dbReference type="AlphaFoldDB" id="A0A916U804"/>